<dbReference type="EC" id="3.1.1.-" evidence="3"/>
<protein>
    <recommendedName>
        <fullName evidence="3">Carboxylic ester hydrolase</fullName>
        <ecNumber evidence="3">3.1.1.-</ecNumber>
    </recommendedName>
</protein>
<evidence type="ECO:0000313" key="5">
    <source>
        <dbReference type="EMBL" id="QDL39836.1"/>
    </source>
</evidence>
<sequence>MTVTTTHGRLRGVRGDTAISFKGIPYAADTGGDGRFQAPRPVAGWSGVRDAFTLGDQSPQSTERMPVTPVFSWEGGDPSPFSENCCVLNVYTPGLDTGARRPVMVYMHGGGYISGSGGESILDGSHLARFGDVVVVTVNHRLNAFGYTHLGAFDPAFADAGNAGQLDLVAALRWVKDNIAEFGGDSGNVTLFGQSGGGGKVMALMGMPAASGLFHRAINMSGPWSHVTAASTERYTEEILKTFGLARGDARKLQHVAADALLRARAKAVAAARFEAARPVIDGHHLPAAIMSSQGLALHADVPLLMGSVDTEATFYFRRDRRNFEVSANQMRARIRAQYGLDDTGVQGIVDAYLHDEPRATPPQILAAFASDVRFRTPMISAVEPKADAGRALVYVYNFAWKAPVDGGIWGSPHTVDIPFAFANVDKTADLTGGSPEALEVSRSLASAFVAFARSGDPNNPRMPQWKAYDSASRTSMVVDADCRAASDYHGAARVASAQLPTLDGPTLNRGPLYNYME</sequence>
<evidence type="ECO:0000313" key="6">
    <source>
        <dbReference type="Proteomes" id="UP000316798"/>
    </source>
</evidence>
<dbReference type="PANTHER" id="PTHR11559">
    <property type="entry name" value="CARBOXYLESTERASE"/>
    <property type="match status" value="1"/>
</dbReference>
<keyword evidence="6" id="KW-1185">Reference proteome</keyword>
<accession>A0A515DHC8</accession>
<proteinExistence type="inferred from homology"/>
<dbReference type="AlphaFoldDB" id="A0A515DHC8"/>
<comment type="similarity">
    <text evidence="1 3">Belongs to the type-B carboxylesterase/lipase family.</text>
</comment>
<dbReference type="KEGG" id="rhf:EUB48_15655"/>
<dbReference type="Proteomes" id="UP000316798">
    <property type="component" value="Chromosome"/>
</dbReference>
<dbReference type="PROSITE" id="PS00122">
    <property type="entry name" value="CARBOXYLESTERASE_B_1"/>
    <property type="match status" value="1"/>
</dbReference>
<feature type="domain" description="Carboxylesterase type B" evidence="4">
    <location>
        <begin position="2"/>
        <end position="483"/>
    </location>
</feature>
<reference evidence="5 6" key="1">
    <citation type="submission" date="2019-01" db="EMBL/GenBank/DDBJ databases">
        <title>Genomic insights into a novel species Rhodoferax sp.</title>
        <authorList>
            <person name="Jin L."/>
        </authorList>
    </citation>
    <scope>NUCLEOTIDE SEQUENCE [LARGE SCALE GENOMIC DNA]</scope>
    <source>
        <strain evidence="5 6">CHu59-6-5</strain>
    </source>
</reference>
<keyword evidence="2 3" id="KW-0378">Hydrolase</keyword>
<evidence type="ECO:0000259" key="4">
    <source>
        <dbReference type="Pfam" id="PF00135"/>
    </source>
</evidence>
<dbReference type="OrthoDB" id="9775851at2"/>
<dbReference type="Pfam" id="PF00135">
    <property type="entry name" value="COesterase"/>
    <property type="match status" value="1"/>
</dbReference>
<name>A0A515DHC8_9BURK</name>
<dbReference type="InterPro" id="IPR019826">
    <property type="entry name" value="Carboxylesterase_B_AS"/>
</dbReference>
<dbReference type="SUPFAM" id="SSF53474">
    <property type="entry name" value="alpha/beta-Hydrolases"/>
    <property type="match status" value="1"/>
</dbReference>
<gene>
    <name evidence="5" type="ORF">EUB48_15655</name>
</gene>
<dbReference type="InterPro" id="IPR050309">
    <property type="entry name" value="Type-B_Carboxylest/Lipase"/>
</dbReference>
<dbReference type="InterPro" id="IPR029058">
    <property type="entry name" value="AB_hydrolase_fold"/>
</dbReference>
<dbReference type="EMBL" id="CP035503">
    <property type="protein sequence ID" value="QDL39836.1"/>
    <property type="molecule type" value="Genomic_DNA"/>
</dbReference>
<dbReference type="Gene3D" id="3.40.50.1820">
    <property type="entry name" value="alpha/beta hydrolase"/>
    <property type="match status" value="1"/>
</dbReference>
<dbReference type="GO" id="GO:0016787">
    <property type="term" value="F:hydrolase activity"/>
    <property type="evidence" value="ECO:0007669"/>
    <property type="project" value="UniProtKB-KW"/>
</dbReference>
<organism evidence="5 6">
    <name type="scientific">Rhodoferax sediminis</name>
    <dbReference type="NCBI Taxonomy" id="2509614"/>
    <lineage>
        <taxon>Bacteria</taxon>
        <taxon>Pseudomonadati</taxon>
        <taxon>Pseudomonadota</taxon>
        <taxon>Betaproteobacteria</taxon>
        <taxon>Burkholderiales</taxon>
        <taxon>Comamonadaceae</taxon>
        <taxon>Rhodoferax</taxon>
    </lineage>
</organism>
<evidence type="ECO:0000256" key="1">
    <source>
        <dbReference type="ARBA" id="ARBA00005964"/>
    </source>
</evidence>
<dbReference type="InterPro" id="IPR002018">
    <property type="entry name" value="CarbesteraseB"/>
</dbReference>
<evidence type="ECO:0000256" key="2">
    <source>
        <dbReference type="ARBA" id="ARBA00022801"/>
    </source>
</evidence>
<evidence type="ECO:0000256" key="3">
    <source>
        <dbReference type="RuleBase" id="RU361235"/>
    </source>
</evidence>